<sequence length="405" mass="45794">MNRNSAANDKISAMNPPRMSLSHWCSPTVAMILLVSTVVNVSLVVYFGARNHFSSVPSARHNKLRLIHAMNVYSIPGKPGEDNTFPFQQWSTVESIKRARQYAPQDLDIDFVCALFESDRDALSGLPCRMVNLTRSTKTEYPFIKKSKELPFIQDIIDAAVAQDKDGDGEFFLMLTNSDIGLTKYFYRNIMPHLKIREAMSINRLVVEAERIHITDDGGSLLSQVDSALDSAEKHGGYDCFIVHSSALQRIWLGDMFAGYPPWGTVMHRLLMLTAANYTNIKANVNGTFHIGDDRSHWKGDDWSTDDIASYFEFEKIMLMDQQIMSPNTSSLTLQNLSTVVLKKCPWGKVNNVYSRINKLNCAIGLQHTRFRKNRAIPAFIQPGFEAYCKDACNMETVSWVNINK</sequence>
<reference evidence="2 3" key="1">
    <citation type="submission" date="2024-10" db="EMBL/GenBank/DDBJ databases">
        <title>Updated reference genomes for cyclostephanoid diatoms.</title>
        <authorList>
            <person name="Roberts W.R."/>
            <person name="Alverson A.J."/>
        </authorList>
    </citation>
    <scope>NUCLEOTIDE SEQUENCE [LARGE SCALE GENOMIC DNA]</scope>
    <source>
        <strain evidence="2 3">AJA228-03</strain>
    </source>
</reference>
<dbReference type="EMBL" id="JALLPB020000110">
    <property type="protein sequence ID" value="KAL3817302.1"/>
    <property type="molecule type" value="Genomic_DNA"/>
</dbReference>
<comment type="caution">
    <text evidence="2">The sequence shown here is derived from an EMBL/GenBank/DDBJ whole genome shotgun (WGS) entry which is preliminary data.</text>
</comment>
<evidence type="ECO:0000313" key="3">
    <source>
        <dbReference type="Proteomes" id="UP001530377"/>
    </source>
</evidence>
<organism evidence="2 3">
    <name type="scientific">Cyclostephanos tholiformis</name>
    <dbReference type="NCBI Taxonomy" id="382380"/>
    <lineage>
        <taxon>Eukaryota</taxon>
        <taxon>Sar</taxon>
        <taxon>Stramenopiles</taxon>
        <taxon>Ochrophyta</taxon>
        <taxon>Bacillariophyta</taxon>
        <taxon>Coscinodiscophyceae</taxon>
        <taxon>Thalassiosirophycidae</taxon>
        <taxon>Stephanodiscales</taxon>
        <taxon>Stephanodiscaceae</taxon>
        <taxon>Cyclostephanos</taxon>
    </lineage>
</organism>
<feature type="transmembrane region" description="Helical" evidence="1">
    <location>
        <begin position="21"/>
        <end position="49"/>
    </location>
</feature>
<keyword evidence="3" id="KW-1185">Reference proteome</keyword>
<evidence type="ECO:0008006" key="4">
    <source>
        <dbReference type="Google" id="ProtNLM"/>
    </source>
</evidence>
<evidence type="ECO:0000256" key="1">
    <source>
        <dbReference type="SAM" id="Phobius"/>
    </source>
</evidence>
<dbReference type="AlphaFoldDB" id="A0ABD3RYL3"/>
<name>A0ABD3RYL3_9STRA</name>
<keyword evidence="1" id="KW-0472">Membrane</keyword>
<proteinExistence type="predicted"/>
<keyword evidence="1" id="KW-1133">Transmembrane helix</keyword>
<keyword evidence="1" id="KW-0812">Transmembrane</keyword>
<accession>A0ABD3RYL3</accession>
<gene>
    <name evidence="2" type="ORF">ACHAXA_003043</name>
</gene>
<protein>
    <recommendedName>
        <fullName evidence="4">Nucleotide-diphospho-sugar transferase domain-containing protein</fullName>
    </recommendedName>
</protein>
<evidence type="ECO:0000313" key="2">
    <source>
        <dbReference type="EMBL" id="KAL3817302.1"/>
    </source>
</evidence>
<dbReference type="Proteomes" id="UP001530377">
    <property type="component" value="Unassembled WGS sequence"/>
</dbReference>